<keyword evidence="1" id="KW-0732">Signal</keyword>
<dbReference type="EMBL" id="JBJHZX010000012">
    <property type="protein sequence ID" value="MFL0195876.1"/>
    <property type="molecule type" value="Genomic_DNA"/>
</dbReference>
<protein>
    <submittedName>
        <fullName evidence="3">M28 family peptidase</fullName>
    </submittedName>
</protein>
<gene>
    <name evidence="3" type="ORF">ACJDU8_09915</name>
</gene>
<sequence>MKRKYIILILIFLLISCCSFSGCNNPFHGNEKQSTMSNNVIKESNKELMMNTIKTLAMTSRQVGSNSEKKACEYIKNKLESYGYKPQLQTFPIPSDYSESGKVKFNSSQNLIAVKKSKSNYNKAIIIICAHYDCEENSVGANDNASGVSVVIETSRLLRNVSSDYELRFIFFGGEEIGFLGSRYYIKNLSSNDKKNIKAVINIDSIAQKDGSKPCIFTMSGKKNSATMLLKNIPKDMNLKKSIREFSDYTAFDEVGTPALCIGQVYDKKLKINGPQDVISTIDESKLKLVADIIIGSLAN</sequence>
<dbReference type="InterPro" id="IPR045175">
    <property type="entry name" value="M28_fam"/>
</dbReference>
<reference evidence="3 4" key="1">
    <citation type="submission" date="2024-11" db="EMBL/GenBank/DDBJ databases">
        <authorList>
            <person name="Heng Y.C."/>
            <person name="Lim A.C.H."/>
            <person name="Lee J.K.Y."/>
            <person name="Kittelmann S."/>
        </authorList>
    </citation>
    <scope>NUCLEOTIDE SEQUENCE [LARGE SCALE GENOMIC DNA]</scope>
    <source>
        <strain evidence="3 4">WILCCON 0269</strain>
    </source>
</reference>
<evidence type="ECO:0000313" key="4">
    <source>
        <dbReference type="Proteomes" id="UP001623660"/>
    </source>
</evidence>
<dbReference type="InterPro" id="IPR007484">
    <property type="entry name" value="Peptidase_M28"/>
</dbReference>
<dbReference type="PANTHER" id="PTHR12147">
    <property type="entry name" value="METALLOPEPTIDASE M28 FAMILY MEMBER"/>
    <property type="match status" value="1"/>
</dbReference>
<evidence type="ECO:0000313" key="3">
    <source>
        <dbReference type="EMBL" id="MFL0195876.1"/>
    </source>
</evidence>
<dbReference type="Proteomes" id="UP001623660">
    <property type="component" value="Unassembled WGS sequence"/>
</dbReference>
<dbReference type="Pfam" id="PF04389">
    <property type="entry name" value="Peptidase_M28"/>
    <property type="match status" value="1"/>
</dbReference>
<comment type="caution">
    <text evidence="3">The sequence shown here is derived from an EMBL/GenBank/DDBJ whole genome shotgun (WGS) entry which is preliminary data.</text>
</comment>
<feature type="chain" id="PRO_5046284197" evidence="1">
    <location>
        <begin position="22"/>
        <end position="300"/>
    </location>
</feature>
<dbReference type="PROSITE" id="PS51257">
    <property type="entry name" value="PROKAR_LIPOPROTEIN"/>
    <property type="match status" value="1"/>
</dbReference>
<feature type="signal peptide" evidence="1">
    <location>
        <begin position="1"/>
        <end position="21"/>
    </location>
</feature>
<dbReference type="PANTHER" id="PTHR12147:SF26">
    <property type="entry name" value="PEPTIDASE M28 DOMAIN-CONTAINING PROTEIN"/>
    <property type="match status" value="1"/>
</dbReference>
<keyword evidence="4" id="KW-1185">Reference proteome</keyword>
<dbReference type="SUPFAM" id="SSF53187">
    <property type="entry name" value="Zn-dependent exopeptidases"/>
    <property type="match status" value="1"/>
</dbReference>
<name>A0ABW8SKX9_9CLOT</name>
<proteinExistence type="predicted"/>
<evidence type="ECO:0000256" key="1">
    <source>
        <dbReference type="SAM" id="SignalP"/>
    </source>
</evidence>
<accession>A0ABW8SKX9</accession>
<organism evidence="3 4">
    <name type="scientific">Candidatus Clostridium eludens</name>
    <dbReference type="NCBI Taxonomy" id="3381663"/>
    <lineage>
        <taxon>Bacteria</taxon>
        <taxon>Bacillati</taxon>
        <taxon>Bacillota</taxon>
        <taxon>Clostridia</taxon>
        <taxon>Eubacteriales</taxon>
        <taxon>Clostridiaceae</taxon>
        <taxon>Clostridium</taxon>
    </lineage>
</organism>
<evidence type="ECO:0000259" key="2">
    <source>
        <dbReference type="Pfam" id="PF04389"/>
    </source>
</evidence>
<dbReference type="Gene3D" id="3.40.630.10">
    <property type="entry name" value="Zn peptidases"/>
    <property type="match status" value="1"/>
</dbReference>
<feature type="domain" description="Peptidase M28" evidence="2">
    <location>
        <begin position="110"/>
        <end position="295"/>
    </location>
</feature>
<dbReference type="RefSeq" id="WP_406791993.1">
    <property type="nucleotide sequence ID" value="NZ_JBJHZX010000012.1"/>
</dbReference>